<organism evidence="1 2">
    <name type="scientific">Candidatus Nealsonbacteria bacterium RIFCSPHIGHO2_01_FULL_43_31</name>
    <dbReference type="NCBI Taxonomy" id="1801665"/>
    <lineage>
        <taxon>Bacteria</taxon>
        <taxon>Candidatus Nealsoniibacteriota</taxon>
    </lineage>
</organism>
<sequence length="96" mass="11803">MIISQIYKIIRRRLYYIFKKKYIIDSLAKRKGKCNHCSCCEIKFCGIENKCEYFDKNSKKCLVYNTEKMPTLCRIYPFDEKDKWDEFKDKCGFHWE</sequence>
<proteinExistence type="predicted"/>
<name>A0A1G2E2E7_9BACT</name>
<accession>A0A1G2E2E7</accession>
<dbReference type="AlphaFoldDB" id="A0A1G2E2E7"/>
<comment type="caution">
    <text evidence="1">The sequence shown here is derived from an EMBL/GenBank/DDBJ whole genome shotgun (WGS) entry which is preliminary data.</text>
</comment>
<evidence type="ECO:0000313" key="1">
    <source>
        <dbReference type="EMBL" id="OGZ20007.1"/>
    </source>
</evidence>
<protein>
    <submittedName>
        <fullName evidence="1">Uncharacterized protein</fullName>
    </submittedName>
</protein>
<gene>
    <name evidence="1" type="ORF">A2654_02210</name>
</gene>
<reference evidence="1 2" key="1">
    <citation type="journal article" date="2016" name="Nat. Commun.">
        <title>Thousands of microbial genomes shed light on interconnected biogeochemical processes in an aquifer system.</title>
        <authorList>
            <person name="Anantharaman K."/>
            <person name="Brown C.T."/>
            <person name="Hug L.A."/>
            <person name="Sharon I."/>
            <person name="Castelle C.J."/>
            <person name="Probst A.J."/>
            <person name="Thomas B.C."/>
            <person name="Singh A."/>
            <person name="Wilkins M.J."/>
            <person name="Karaoz U."/>
            <person name="Brodie E.L."/>
            <person name="Williams K.H."/>
            <person name="Hubbard S.S."/>
            <person name="Banfield J.F."/>
        </authorList>
    </citation>
    <scope>NUCLEOTIDE SEQUENCE [LARGE SCALE GENOMIC DNA]</scope>
</reference>
<dbReference type="Proteomes" id="UP000178721">
    <property type="component" value="Unassembled WGS sequence"/>
</dbReference>
<evidence type="ECO:0000313" key="2">
    <source>
        <dbReference type="Proteomes" id="UP000178721"/>
    </source>
</evidence>
<dbReference type="EMBL" id="MHMA01000029">
    <property type="protein sequence ID" value="OGZ20007.1"/>
    <property type="molecule type" value="Genomic_DNA"/>
</dbReference>